<feature type="domain" description="Phage neck terminator protein gp12-like" evidence="1">
    <location>
        <begin position="5"/>
        <end position="152"/>
    </location>
</feature>
<dbReference type="GO" id="GO:0016301">
    <property type="term" value="F:kinase activity"/>
    <property type="evidence" value="ECO:0007669"/>
    <property type="project" value="UniProtKB-KW"/>
</dbReference>
<keyword evidence="2" id="KW-0418">Kinase</keyword>
<dbReference type="EMBL" id="LC066371">
    <property type="protein sequence ID" value="BAT26067.1"/>
    <property type="molecule type" value="Genomic_DNA"/>
</dbReference>
<dbReference type="InterPro" id="IPR057087">
    <property type="entry name" value="Gp12-like"/>
</dbReference>
<evidence type="ECO:0000313" key="2">
    <source>
        <dbReference type="EMBL" id="BAT26067.1"/>
    </source>
</evidence>
<evidence type="ECO:0000259" key="1">
    <source>
        <dbReference type="Pfam" id="PF23961"/>
    </source>
</evidence>
<dbReference type="RefSeq" id="WP_060602820.1">
    <property type="nucleotide sequence ID" value="NZ_BBWQ01000009.1"/>
</dbReference>
<name>A0A0P0YX63_9HYPH</name>
<protein>
    <submittedName>
        <fullName evidence="2">Protein kinase domain protein</fullName>
    </submittedName>
</protein>
<dbReference type="AlphaFoldDB" id="A0A0P0YX63"/>
<accession>A0A0P0YX63</accession>
<dbReference type="Pfam" id="PF23961">
    <property type="entry name" value="Phage_tail_terminator_9"/>
    <property type="match status" value="1"/>
</dbReference>
<dbReference type="NCBIfam" id="NF047498">
    <property type="entry name" value="LIC_12616_fam"/>
    <property type="match status" value="1"/>
</dbReference>
<sequence>MTEKEVRDAIRRWLSTVMGVTVIHTYQGGDEPAEPYAVLNLTMSDALHPHPIVDEFTEFEGQALQAPVRDWYWRFSVNVYGAEAATILRRVKTAEKVETAKTVLRPLIVHDTSQIRDATEILNEEWQTRAQMDLEVRGILRDALPIDTIEEYSFSAQSV</sequence>
<keyword evidence="2" id="KW-0808">Transferase</keyword>
<organism evidence="2">
    <name type="scientific">Aureimonas altamirensis</name>
    <dbReference type="NCBI Taxonomy" id="370622"/>
    <lineage>
        <taxon>Bacteria</taxon>
        <taxon>Pseudomonadati</taxon>
        <taxon>Pseudomonadota</taxon>
        <taxon>Alphaproteobacteria</taxon>
        <taxon>Hyphomicrobiales</taxon>
        <taxon>Aurantimonadaceae</taxon>
        <taxon>Aureimonas</taxon>
    </lineage>
</organism>
<proteinExistence type="predicted"/>
<reference evidence="2" key="1">
    <citation type="journal article" date="2015" name="Proc. Natl. Acad. Sci. U.S.A.">
        <title>Bacterial clade with the ribosomal RNA operon on a small plasmid rather than the chromosome.</title>
        <authorList>
            <person name="Anda M."/>
            <person name="Ohtsubo Y."/>
            <person name="Okubo T."/>
            <person name="Sugawara M."/>
            <person name="Nagata Y."/>
            <person name="Tsuda M."/>
            <person name="Minamisawa K."/>
            <person name="Mitsui H."/>
        </authorList>
    </citation>
    <scope>NUCLEOTIDE SEQUENCE</scope>
    <source>
        <strain evidence="2">DSM 21988</strain>
    </source>
</reference>